<dbReference type="AlphaFoldDB" id="A0A6A6YL13"/>
<evidence type="ECO:0000313" key="1">
    <source>
        <dbReference type="EMBL" id="KAF2808557.1"/>
    </source>
</evidence>
<reference evidence="1 3" key="1">
    <citation type="journal article" date="2020" name="Stud. Mycol.">
        <title>101 Dothideomycetes genomes: a test case for predicting lifestyles and emergence of pathogens.</title>
        <authorList>
            <person name="Haridas S."/>
            <person name="Albert R."/>
            <person name="Binder M."/>
            <person name="Bloem J."/>
            <person name="Labutti K."/>
            <person name="Salamov A."/>
            <person name="Andreopoulos B."/>
            <person name="Baker S."/>
            <person name="Barry K."/>
            <person name="Bills G."/>
            <person name="Bluhm B."/>
            <person name="Cannon C."/>
            <person name="Castanera R."/>
            <person name="Culley D."/>
            <person name="Daum C."/>
            <person name="Ezra D."/>
            <person name="Gonzalez J."/>
            <person name="Henrissat B."/>
            <person name="Kuo A."/>
            <person name="Liang C."/>
            <person name="Lipzen A."/>
            <person name="Lutzoni F."/>
            <person name="Magnuson J."/>
            <person name="Mondo S."/>
            <person name="Nolan M."/>
            <person name="Ohm R."/>
            <person name="Pangilinan J."/>
            <person name="Park H.-J."/>
            <person name="Ramirez L."/>
            <person name="Alfaro M."/>
            <person name="Sun H."/>
            <person name="Tritt A."/>
            <person name="Yoshinaga Y."/>
            <person name="Zwiers L.-H."/>
            <person name="Turgeon B."/>
            <person name="Goodwin S."/>
            <person name="Spatafora J."/>
            <person name="Crous P."/>
            <person name="Grigoriev I."/>
        </authorList>
    </citation>
    <scope>NUCLEOTIDE SEQUENCE</scope>
    <source>
        <strain evidence="1 3">CBS 304.34</strain>
    </source>
</reference>
<dbReference type="GeneID" id="54461197"/>
<organism evidence="1">
    <name type="scientific">Mytilinidion resinicola</name>
    <dbReference type="NCBI Taxonomy" id="574789"/>
    <lineage>
        <taxon>Eukaryota</taxon>
        <taxon>Fungi</taxon>
        <taxon>Dikarya</taxon>
        <taxon>Ascomycota</taxon>
        <taxon>Pezizomycotina</taxon>
        <taxon>Dothideomycetes</taxon>
        <taxon>Pleosporomycetidae</taxon>
        <taxon>Mytilinidiales</taxon>
        <taxon>Mytilinidiaceae</taxon>
        <taxon>Mytilinidion</taxon>
    </lineage>
</organism>
<sequence length="60" mass="6346">MPSSACHQNCSEELSEVLLASGPITTMPVPGRRCPACLEKGETVWVIQGKCCPECGTPVN</sequence>
<protein>
    <submittedName>
        <fullName evidence="1 3">Uncharacterized protein</fullName>
    </submittedName>
</protein>
<accession>A0A6A6YL13</accession>
<keyword evidence="2" id="KW-1185">Reference proteome</keyword>
<gene>
    <name evidence="1 3" type="ORF">BDZ99DRAFT_464422</name>
</gene>
<proteinExistence type="predicted"/>
<dbReference type="RefSeq" id="XP_033575521.1">
    <property type="nucleotide sequence ID" value="XM_033720304.1"/>
</dbReference>
<reference evidence="3" key="2">
    <citation type="submission" date="2020-04" db="EMBL/GenBank/DDBJ databases">
        <authorList>
            <consortium name="NCBI Genome Project"/>
        </authorList>
    </citation>
    <scope>NUCLEOTIDE SEQUENCE</scope>
    <source>
        <strain evidence="3">CBS 304.34</strain>
    </source>
</reference>
<dbReference type="Proteomes" id="UP000504636">
    <property type="component" value="Unplaced"/>
</dbReference>
<evidence type="ECO:0000313" key="2">
    <source>
        <dbReference type="Proteomes" id="UP000504636"/>
    </source>
</evidence>
<dbReference type="OrthoDB" id="6133115at2759"/>
<reference evidence="3" key="3">
    <citation type="submission" date="2025-04" db="UniProtKB">
        <authorList>
            <consortium name="RefSeq"/>
        </authorList>
    </citation>
    <scope>IDENTIFICATION</scope>
    <source>
        <strain evidence="3">CBS 304.34</strain>
    </source>
</reference>
<name>A0A6A6YL13_9PEZI</name>
<dbReference type="EMBL" id="MU003703">
    <property type="protein sequence ID" value="KAF2808557.1"/>
    <property type="molecule type" value="Genomic_DNA"/>
</dbReference>
<evidence type="ECO:0000313" key="3">
    <source>
        <dbReference type="RefSeq" id="XP_033575521.1"/>
    </source>
</evidence>